<accession>A0A7R9K989</accession>
<gene>
    <name evidence="1" type="ORF">TGEB3V08_LOCUS11027</name>
</gene>
<evidence type="ECO:0000313" key="1">
    <source>
        <dbReference type="EMBL" id="CAD7611605.1"/>
    </source>
</evidence>
<dbReference type="EMBL" id="OE847722">
    <property type="protein sequence ID" value="CAD7611605.1"/>
    <property type="molecule type" value="Genomic_DNA"/>
</dbReference>
<proteinExistence type="predicted"/>
<name>A0A7R9K989_TIMGE</name>
<reference evidence="1" key="1">
    <citation type="submission" date="2020-11" db="EMBL/GenBank/DDBJ databases">
        <authorList>
            <person name="Tran Van P."/>
        </authorList>
    </citation>
    <scope>NUCLEOTIDE SEQUENCE</scope>
</reference>
<sequence length="102" mass="10780">MNQDAVKANVKWRGGGTSGLSCYSACVSSRGTCRASKSQLLQYTQASHFAGPAERASLSCNSAKSRLAGVTEQASLSHYRASISSFGTRIASKYRPAMLPTT</sequence>
<protein>
    <submittedName>
        <fullName evidence="1">Uncharacterized protein</fullName>
    </submittedName>
</protein>
<dbReference type="AlphaFoldDB" id="A0A7R9K989"/>
<organism evidence="1">
    <name type="scientific">Timema genevievae</name>
    <name type="common">Walking stick</name>
    <dbReference type="NCBI Taxonomy" id="629358"/>
    <lineage>
        <taxon>Eukaryota</taxon>
        <taxon>Metazoa</taxon>
        <taxon>Ecdysozoa</taxon>
        <taxon>Arthropoda</taxon>
        <taxon>Hexapoda</taxon>
        <taxon>Insecta</taxon>
        <taxon>Pterygota</taxon>
        <taxon>Neoptera</taxon>
        <taxon>Polyneoptera</taxon>
        <taxon>Phasmatodea</taxon>
        <taxon>Timematodea</taxon>
        <taxon>Timematoidea</taxon>
        <taxon>Timematidae</taxon>
        <taxon>Timema</taxon>
    </lineage>
</organism>